<evidence type="ECO:0000256" key="1">
    <source>
        <dbReference type="SAM" id="SignalP"/>
    </source>
</evidence>
<reference evidence="3" key="1">
    <citation type="submission" date="2017-04" db="EMBL/GenBank/DDBJ databases">
        <authorList>
            <person name="Varghese N."/>
            <person name="Submissions S."/>
        </authorList>
    </citation>
    <scope>NUCLEOTIDE SEQUENCE [LARGE SCALE GENOMIC DNA]</scope>
    <source>
        <strain evidence="3">DSM 21164</strain>
    </source>
</reference>
<dbReference type="STRING" id="504486.SAMN05660703_0506"/>
<organism evidence="2 3">
    <name type="scientific">Cellulophaga tyrosinoxydans</name>
    <dbReference type="NCBI Taxonomy" id="504486"/>
    <lineage>
        <taxon>Bacteria</taxon>
        <taxon>Pseudomonadati</taxon>
        <taxon>Bacteroidota</taxon>
        <taxon>Flavobacteriia</taxon>
        <taxon>Flavobacteriales</taxon>
        <taxon>Flavobacteriaceae</taxon>
        <taxon>Cellulophaga</taxon>
    </lineage>
</organism>
<dbReference type="Proteomes" id="UP000192360">
    <property type="component" value="Unassembled WGS sequence"/>
</dbReference>
<keyword evidence="1" id="KW-0732">Signal</keyword>
<feature type="signal peptide" evidence="1">
    <location>
        <begin position="1"/>
        <end position="25"/>
    </location>
</feature>
<gene>
    <name evidence="2" type="ORF">SAMN05660703_0506</name>
</gene>
<feature type="chain" id="PRO_5012687009" evidence="1">
    <location>
        <begin position="26"/>
        <end position="91"/>
    </location>
</feature>
<dbReference type="EMBL" id="FWXO01000001">
    <property type="protein sequence ID" value="SMC35689.1"/>
    <property type="molecule type" value="Genomic_DNA"/>
</dbReference>
<protein>
    <submittedName>
        <fullName evidence="2">Uncharacterized protein</fullName>
    </submittedName>
</protein>
<evidence type="ECO:0000313" key="3">
    <source>
        <dbReference type="Proteomes" id="UP000192360"/>
    </source>
</evidence>
<keyword evidence="3" id="KW-1185">Reference proteome</keyword>
<dbReference type="AlphaFoldDB" id="A0A1W1YHQ5"/>
<accession>A0A1W1YHQ5</accession>
<evidence type="ECO:0000313" key="2">
    <source>
        <dbReference type="EMBL" id="SMC35689.1"/>
    </source>
</evidence>
<name>A0A1W1YHQ5_9FLAO</name>
<sequence>MKILKIMKKLFFTLAFVFVASFGFASTQLENVVTDKIVYEYGTCTIIITAYNSDGEVVDSRIHTFPADTQSECNTIANNVLTLYKIGTLKM</sequence>
<proteinExistence type="predicted"/>